<comment type="caution">
    <text evidence="7">The sequence shown here is derived from an EMBL/GenBank/DDBJ whole genome shotgun (WGS) entry which is preliminary data.</text>
</comment>
<dbReference type="InterPro" id="IPR022493">
    <property type="entry name" value="CHP03716_TM_YkoY"/>
</dbReference>
<keyword evidence="4 6" id="KW-1133">Transmembrane helix</keyword>
<organism evidence="7 8">
    <name type="scientific">Peribacillus faecalis</name>
    <dbReference type="NCBI Taxonomy" id="2772559"/>
    <lineage>
        <taxon>Bacteria</taxon>
        <taxon>Bacillati</taxon>
        <taxon>Bacillota</taxon>
        <taxon>Bacilli</taxon>
        <taxon>Bacillales</taxon>
        <taxon>Bacillaceae</taxon>
        <taxon>Peribacillus</taxon>
    </lineage>
</organism>
<dbReference type="PANTHER" id="PTHR30238:SF4">
    <property type="entry name" value="SLL1022 PROTEIN"/>
    <property type="match status" value="1"/>
</dbReference>
<feature type="transmembrane region" description="Helical" evidence="6">
    <location>
        <begin position="189"/>
        <end position="210"/>
    </location>
</feature>
<feature type="transmembrane region" description="Helical" evidence="6">
    <location>
        <begin position="46"/>
        <end position="65"/>
    </location>
</feature>
<name>A0A927HA06_9BACI</name>
<feature type="transmembrane region" description="Helical" evidence="6">
    <location>
        <begin position="159"/>
        <end position="177"/>
    </location>
</feature>
<comment type="subcellular location">
    <subcellularLocation>
        <location evidence="1">Membrane</location>
        <topology evidence="1">Multi-pass membrane protein</topology>
    </subcellularLocation>
</comment>
<evidence type="ECO:0000256" key="1">
    <source>
        <dbReference type="ARBA" id="ARBA00004141"/>
    </source>
</evidence>
<dbReference type="RefSeq" id="WP_190996477.1">
    <property type="nucleotide sequence ID" value="NZ_JACXSI010000001.1"/>
</dbReference>
<feature type="transmembrane region" description="Helical" evidence="6">
    <location>
        <begin position="112"/>
        <end position="139"/>
    </location>
</feature>
<dbReference type="EMBL" id="JACXSI010000001">
    <property type="protein sequence ID" value="MBD3106941.1"/>
    <property type="molecule type" value="Genomic_DNA"/>
</dbReference>
<proteinExistence type="inferred from homology"/>
<dbReference type="GO" id="GO:0016020">
    <property type="term" value="C:membrane"/>
    <property type="evidence" value="ECO:0007669"/>
    <property type="project" value="UniProtKB-SubCell"/>
</dbReference>
<feature type="transmembrane region" description="Helical" evidence="6">
    <location>
        <begin position="230"/>
        <end position="247"/>
    </location>
</feature>
<keyword evidence="8" id="KW-1185">Reference proteome</keyword>
<evidence type="ECO:0000256" key="2">
    <source>
        <dbReference type="ARBA" id="ARBA00007511"/>
    </source>
</evidence>
<dbReference type="InterPro" id="IPR005496">
    <property type="entry name" value="Integral_membrane_TerC"/>
</dbReference>
<dbReference type="Pfam" id="PF03741">
    <property type="entry name" value="TerC"/>
    <property type="match status" value="1"/>
</dbReference>
<evidence type="ECO:0000256" key="6">
    <source>
        <dbReference type="SAM" id="Phobius"/>
    </source>
</evidence>
<dbReference type="AlphaFoldDB" id="A0A927HA06"/>
<dbReference type="Proteomes" id="UP000602076">
    <property type="component" value="Unassembled WGS sequence"/>
</dbReference>
<feature type="transmembrane region" description="Helical" evidence="6">
    <location>
        <begin position="71"/>
        <end position="91"/>
    </location>
</feature>
<dbReference type="PANTHER" id="PTHR30238">
    <property type="entry name" value="MEMBRANE BOUND PREDICTED REDOX MODULATOR"/>
    <property type="match status" value="1"/>
</dbReference>
<evidence type="ECO:0000256" key="4">
    <source>
        <dbReference type="ARBA" id="ARBA00022989"/>
    </source>
</evidence>
<evidence type="ECO:0000313" key="7">
    <source>
        <dbReference type="EMBL" id="MBD3106941.1"/>
    </source>
</evidence>
<evidence type="ECO:0000256" key="5">
    <source>
        <dbReference type="ARBA" id="ARBA00023136"/>
    </source>
</evidence>
<protein>
    <submittedName>
        <fullName evidence="7">TerC family protein</fullName>
    </submittedName>
</protein>
<keyword evidence="3 6" id="KW-0812">Transmembrane</keyword>
<comment type="similarity">
    <text evidence="2">Belongs to the TerC family.</text>
</comment>
<evidence type="ECO:0000313" key="8">
    <source>
        <dbReference type="Proteomes" id="UP000602076"/>
    </source>
</evidence>
<keyword evidence="5 6" id="KW-0472">Membrane</keyword>
<evidence type="ECO:0000256" key="3">
    <source>
        <dbReference type="ARBA" id="ARBA00022692"/>
    </source>
</evidence>
<feature type="transmembrane region" description="Helical" evidence="6">
    <location>
        <begin position="12"/>
        <end position="34"/>
    </location>
</feature>
<accession>A0A927HA06</accession>
<dbReference type="NCBIfam" id="TIGR03716">
    <property type="entry name" value="R_switched_YkoY"/>
    <property type="match status" value="1"/>
</dbReference>
<gene>
    <name evidence="7" type="ORF">IEO70_00930</name>
</gene>
<sequence>MEATLFLEYFWVLLVLIGLEGLLAADNAVVLAVMVKHLPPAERKKALFYGLLGAFVFRIGSLFIISYLVNIWQIQAIGATYLIFIALHHIYKHYKSKGNELPDMPAADKKGSGFWMTVVKVELADIAFAIDSMLAAVVLAKTLPATGWFNVGDIDGGQFIVMFLGGFIGVIIMRFAAHKFVALLQKRPSLETAAFIIVGWVGVKLAVLAASHDKVGLLPHGFAESAPWKITFWIVLLLIVVIAWFTSNADKKKTHSKENEAM</sequence>
<reference evidence="7" key="1">
    <citation type="submission" date="2020-09" db="EMBL/GenBank/DDBJ databases">
        <title>Bacillus faecalis sp. nov., a moderately halophilic bacterium isolated from cow faeces.</title>
        <authorList>
            <person name="Jiang L."/>
            <person name="Lee J."/>
        </authorList>
    </citation>
    <scope>NUCLEOTIDE SEQUENCE</scope>
    <source>
        <strain evidence="7">AGMB 02131</strain>
    </source>
</reference>